<dbReference type="EMBL" id="ML987203">
    <property type="protein sequence ID" value="KAF2244319.1"/>
    <property type="molecule type" value="Genomic_DNA"/>
</dbReference>
<name>A0A6A6I2D5_9PLEO</name>
<proteinExistence type="predicted"/>
<evidence type="ECO:0000313" key="2">
    <source>
        <dbReference type="Proteomes" id="UP000800094"/>
    </source>
</evidence>
<organism evidence="1 2">
    <name type="scientific">Trematosphaeria pertusa</name>
    <dbReference type="NCBI Taxonomy" id="390896"/>
    <lineage>
        <taxon>Eukaryota</taxon>
        <taxon>Fungi</taxon>
        <taxon>Dikarya</taxon>
        <taxon>Ascomycota</taxon>
        <taxon>Pezizomycotina</taxon>
        <taxon>Dothideomycetes</taxon>
        <taxon>Pleosporomycetidae</taxon>
        <taxon>Pleosporales</taxon>
        <taxon>Massarineae</taxon>
        <taxon>Trematosphaeriaceae</taxon>
        <taxon>Trematosphaeria</taxon>
    </lineage>
</organism>
<evidence type="ECO:0000313" key="1">
    <source>
        <dbReference type="EMBL" id="KAF2244319.1"/>
    </source>
</evidence>
<gene>
    <name evidence="1" type="ORF">BU26DRAFT_97884</name>
</gene>
<reference evidence="1" key="1">
    <citation type="journal article" date="2020" name="Stud. Mycol.">
        <title>101 Dothideomycetes genomes: a test case for predicting lifestyles and emergence of pathogens.</title>
        <authorList>
            <person name="Haridas S."/>
            <person name="Albert R."/>
            <person name="Binder M."/>
            <person name="Bloem J."/>
            <person name="Labutti K."/>
            <person name="Salamov A."/>
            <person name="Andreopoulos B."/>
            <person name="Baker S."/>
            <person name="Barry K."/>
            <person name="Bills G."/>
            <person name="Bluhm B."/>
            <person name="Cannon C."/>
            <person name="Castanera R."/>
            <person name="Culley D."/>
            <person name="Daum C."/>
            <person name="Ezra D."/>
            <person name="Gonzalez J."/>
            <person name="Henrissat B."/>
            <person name="Kuo A."/>
            <person name="Liang C."/>
            <person name="Lipzen A."/>
            <person name="Lutzoni F."/>
            <person name="Magnuson J."/>
            <person name="Mondo S."/>
            <person name="Nolan M."/>
            <person name="Ohm R."/>
            <person name="Pangilinan J."/>
            <person name="Park H.-J."/>
            <person name="Ramirez L."/>
            <person name="Alfaro M."/>
            <person name="Sun H."/>
            <person name="Tritt A."/>
            <person name="Yoshinaga Y."/>
            <person name="Zwiers L.-H."/>
            <person name="Turgeon B."/>
            <person name="Goodwin S."/>
            <person name="Spatafora J."/>
            <person name="Crous P."/>
            <person name="Grigoriev I."/>
        </authorList>
    </citation>
    <scope>NUCLEOTIDE SEQUENCE</scope>
    <source>
        <strain evidence="1">CBS 122368</strain>
    </source>
</reference>
<dbReference type="AlphaFoldDB" id="A0A6A6I2D5"/>
<sequence>MISRRLAYSRDFEAPDMCPACQGWILSSVRSQALGRLQLIGSSCYGRRSDYIWDRILWYCYTRRGGLYSQTQNSQAIVRLFSLSLRDGWSMYTSSRSFVIDGGILIRGFTGKSGAWSLSDSGLHCVPFKSEAGGKHCAFSLLQDCCSRARKRGERD</sequence>
<protein>
    <submittedName>
        <fullName evidence="1">Uncharacterized protein</fullName>
    </submittedName>
</protein>
<dbReference type="GeneID" id="54589898"/>
<dbReference type="Proteomes" id="UP000800094">
    <property type="component" value="Unassembled WGS sequence"/>
</dbReference>
<keyword evidence="2" id="KW-1185">Reference proteome</keyword>
<accession>A0A6A6I2D5</accession>
<dbReference type="RefSeq" id="XP_033679323.1">
    <property type="nucleotide sequence ID" value="XM_033836568.1"/>
</dbReference>